<evidence type="ECO:0000313" key="2">
    <source>
        <dbReference type="Proteomes" id="UP000318626"/>
    </source>
</evidence>
<protein>
    <recommendedName>
        <fullName evidence="3">RNA polymerase sigma factor</fullName>
    </recommendedName>
</protein>
<dbReference type="EMBL" id="CP036289">
    <property type="protein sequence ID" value="QDU73719.1"/>
    <property type="molecule type" value="Genomic_DNA"/>
</dbReference>
<dbReference type="Proteomes" id="UP000318626">
    <property type="component" value="Chromosome"/>
</dbReference>
<organism evidence="1 2">
    <name type="scientific">Bremerella volcania</name>
    <dbReference type="NCBI Taxonomy" id="2527984"/>
    <lineage>
        <taxon>Bacteria</taxon>
        <taxon>Pseudomonadati</taxon>
        <taxon>Planctomycetota</taxon>
        <taxon>Planctomycetia</taxon>
        <taxon>Pirellulales</taxon>
        <taxon>Pirellulaceae</taxon>
        <taxon>Bremerella</taxon>
    </lineage>
</organism>
<dbReference type="OrthoDB" id="9803470at2"/>
<evidence type="ECO:0008006" key="3">
    <source>
        <dbReference type="Google" id="ProtNLM"/>
    </source>
</evidence>
<dbReference type="SUPFAM" id="SSF88659">
    <property type="entry name" value="Sigma3 and sigma4 domains of RNA polymerase sigma factors"/>
    <property type="match status" value="1"/>
</dbReference>
<proteinExistence type="predicted"/>
<gene>
    <name evidence="1" type="ORF">Pan97_07180</name>
</gene>
<sequence length="200" mass="23848">MTLDKEDLKHRFLAAIDYGWQWEKVWHLLISHPWYQITLQTQAQNVLRKQRLPINWHEDVQQDAMLLLARSLRHRADLRVDLDQVHECFAGWMARIIARDCQEAVRQMRRQFMREQSMPDIVPLEMDRLPLDAKIDISLKIQQLNDPERTILTLWSEGFSVTDIANRLALSYQRTYYLWRRGTRQLRALLGASYLAVHVS</sequence>
<dbReference type="Gene3D" id="1.10.10.10">
    <property type="entry name" value="Winged helix-like DNA-binding domain superfamily/Winged helix DNA-binding domain"/>
    <property type="match status" value="1"/>
</dbReference>
<dbReference type="RefSeq" id="WP_144970758.1">
    <property type="nucleotide sequence ID" value="NZ_CP036289.1"/>
</dbReference>
<dbReference type="KEGG" id="bvo:Pan97_07180"/>
<dbReference type="InterPro" id="IPR036388">
    <property type="entry name" value="WH-like_DNA-bd_sf"/>
</dbReference>
<reference evidence="2" key="1">
    <citation type="submission" date="2019-02" db="EMBL/GenBank/DDBJ databases">
        <title>Deep-cultivation of Planctomycetes and their phenomic and genomic characterization uncovers novel biology.</title>
        <authorList>
            <person name="Wiegand S."/>
            <person name="Jogler M."/>
            <person name="Boedeker C."/>
            <person name="Pinto D."/>
            <person name="Vollmers J."/>
            <person name="Rivas-Marin E."/>
            <person name="Kohn T."/>
            <person name="Peeters S.H."/>
            <person name="Heuer A."/>
            <person name="Rast P."/>
            <person name="Oberbeckmann S."/>
            <person name="Bunk B."/>
            <person name="Jeske O."/>
            <person name="Meyerdierks A."/>
            <person name="Storesund J.E."/>
            <person name="Kallscheuer N."/>
            <person name="Luecker S."/>
            <person name="Lage O.M."/>
            <person name="Pohl T."/>
            <person name="Merkel B.J."/>
            <person name="Hornburger P."/>
            <person name="Mueller R.-W."/>
            <person name="Bruemmer F."/>
            <person name="Labrenz M."/>
            <person name="Spormann A.M."/>
            <person name="Op den Camp H."/>
            <person name="Overmann J."/>
            <person name="Amann R."/>
            <person name="Jetten M.S.M."/>
            <person name="Mascher T."/>
            <person name="Medema M.H."/>
            <person name="Devos D.P."/>
            <person name="Kaster A.-K."/>
            <person name="Ovreas L."/>
            <person name="Rohde M."/>
            <person name="Galperin M.Y."/>
            <person name="Jogler C."/>
        </authorList>
    </citation>
    <scope>NUCLEOTIDE SEQUENCE [LARGE SCALE GENOMIC DNA]</scope>
    <source>
        <strain evidence="2">Pan97</strain>
    </source>
</reference>
<keyword evidence="2" id="KW-1185">Reference proteome</keyword>
<name>A0A518C3C2_9BACT</name>
<dbReference type="AlphaFoldDB" id="A0A518C3C2"/>
<accession>A0A518C3C2</accession>
<dbReference type="InterPro" id="IPR013324">
    <property type="entry name" value="RNA_pol_sigma_r3/r4-like"/>
</dbReference>
<evidence type="ECO:0000313" key="1">
    <source>
        <dbReference type="EMBL" id="QDU73719.1"/>
    </source>
</evidence>